<protein>
    <submittedName>
        <fullName evidence="1">Uncharacterized protein</fullName>
    </submittedName>
</protein>
<keyword evidence="2" id="KW-1185">Reference proteome</keyword>
<dbReference type="Proteomes" id="UP001472677">
    <property type="component" value="Unassembled WGS sequence"/>
</dbReference>
<reference evidence="1 2" key="1">
    <citation type="journal article" date="2024" name="G3 (Bethesda)">
        <title>Genome assembly of Hibiscus sabdariffa L. provides insights into metabolisms of medicinal natural products.</title>
        <authorList>
            <person name="Kim T."/>
        </authorList>
    </citation>
    <scope>NUCLEOTIDE SEQUENCE [LARGE SCALE GENOMIC DNA]</scope>
    <source>
        <strain evidence="1">TK-2024</strain>
        <tissue evidence="1">Old leaves</tissue>
    </source>
</reference>
<organism evidence="1 2">
    <name type="scientific">Hibiscus sabdariffa</name>
    <name type="common">roselle</name>
    <dbReference type="NCBI Taxonomy" id="183260"/>
    <lineage>
        <taxon>Eukaryota</taxon>
        <taxon>Viridiplantae</taxon>
        <taxon>Streptophyta</taxon>
        <taxon>Embryophyta</taxon>
        <taxon>Tracheophyta</taxon>
        <taxon>Spermatophyta</taxon>
        <taxon>Magnoliopsida</taxon>
        <taxon>eudicotyledons</taxon>
        <taxon>Gunneridae</taxon>
        <taxon>Pentapetalae</taxon>
        <taxon>rosids</taxon>
        <taxon>malvids</taxon>
        <taxon>Malvales</taxon>
        <taxon>Malvaceae</taxon>
        <taxon>Malvoideae</taxon>
        <taxon>Hibiscus</taxon>
    </lineage>
</organism>
<sequence length="149" mass="16623">MVIRVLEKLSKGDCPSWSIQLYGIRFDLFACFSDFSFTFVLISNGSWTVKAIESCPSKSTNRAMEKGQSAWVEYPKGWHKLNTGGDRKEFDGSVSCGGVIRDSSDNSVMGFSKFIRVMGNEYMTRNKVADELATSASSEDLEVKLDFNV</sequence>
<gene>
    <name evidence="1" type="ORF">V6N12_022821</name>
</gene>
<evidence type="ECO:0000313" key="2">
    <source>
        <dbReference type="Proteomes" id="UP001472677"/>
    </source>
</evidence>
<proteinExistence type="predicted"/>
<name>A0ABR2FVT2_9ROSI</name>
<accession>A0ABR2FVT2</accession>
<evidence type="ECO:0000313" key="1">
    <source>
        <dbReference type="EMBL" id="KAK8588375.1"/>
    </source>
</evidence>
<dbReference type="EMBL" id="JBBPBM010000004">
    <property type="protein sequence ID" value="KAK8588375.1"/>
    <property type="molecule type" value="Genomic_DNA"/>
</dbReference>
<comment type="caution">
    <text evidence="1">The sequence shown here is derived from an EMBL/GenBank/DDBJ whole genome shotgun (WGS) entry which is preliminary data.</text>
</comment>